<dbReference type="EMBL" id="CP036298">
    <property type="protein sequence ID" value="QDV26717.1"/>
    <property type="molecule type" value="Genomic_DNA"/>
</dbReference>
<feature type="compositionally biased region" description="Basic residues" evidence="1">
    <location>
        <begin position="1"/>
        <end position="10"/>
    </location>
</feature>
<feature type="region of interest" description="Disordered" evidence="1">
    <location>
        <begin position="1"/>
        <end position="20"/>
    </location>
</feature>
<dbReference type="AlphaFoldDB" id="A0A518GDT8"/>
<keyword evidence="3" id="KW-1185">Reference proteome</keyword>
<dbReference type="KEGG" id="ahel:Q31a_50960"/>
<evidence type="ECO:0000313" key="2">
    <source>
        <dbReference type="EMBL" id="QDV26717.1"/>
    </source>
</evidence>
<reference evidence="2 3" key="1">
    <citation type="submission" date="2019-02" db="EMBL/GenBank/DDBJ databases">
        <title>Deep-cultivation of Planctomycetes and their phenomic and genomic characterization uncovers novel biology.</title>
        <authorList>
            <person name="Wiegand S."/>
            <person name="Jogler M."/>
            <person name="Boedeker C."/>
            <person name="Pinto D."/>
            <person name="Vollmers J."/>
            <person name="Rivas-Marin E."/>
            <person name="Kohn T."/>
            <person name="Peeters S.H."/>
            <person name="Heuer A."/>
            <person name="Rast P."/>
            <person name="Oberbeckmann S."/>
            <person name="Bunk B."/>
            <person name="Jeske O."/>
            <person name="Meyerdierks A."/>
            <person name="Storesund J.E."/>
            <person name="Kallscheuer N."/>
            <person name="Luecker S."/>
            <person name="Lage O.M."/>
            <person name="Pohl T."/>
            <person name="Merkel B.J."/>
            <person name="Hornburger P."/>
            <person name="Mueller R.-W."/>
            <person name="Bruemmer F."/>
            <person name="Labrenz M."/>
            <person name="Spormann A.M."/>
            <person name="Op den Camp H."/>
            <person name="Overmann J."/>
            <person name="Amann R."/>
            <person name="Jetten M.S.M."/>
            <person name="Mascher T."/>
            <person name="Medema M.H."/>
            <person name="Devos D.P."/>
            <person name="Kaster A.-K."/>
            <person name="Ovreas L."/>
            <person name="Rohde M."/>
            <person name="Galperin M.Y."/>
            <person name="Jogler C."/>
        </authorList>
    </citation>
    <scope>NUCLEOTIDE SEQUENCE [LARGE SCALE GENOMIC DNA]</scope>
    <source>
        <strain evidence="2 3">Q31a</strain>
    </source>
</reference>
<proteinExistence type="predicted"/>
<sequence length="87" mass="9862">MEATKIRRGRAKDGKPLNPGQQIVKLRGCPDCDSRGYFLLNPFIPNFRALLSFSNLTQCQTCLDCQTYWKLYGALPPEIVPELTTKD</sequence>
<evidence type="ECO:0000256" key="1">
    <source>
        <dbReference type="SAM" id="MobiDB-lite"/>
    </source>
</evidence>
<gene>
    <name evidence="2" type="ORF">Q31a_50960</name>
</gene>
<accession>A0A518GDT8</accession>
<evidence type="ECO:0000313" key="3">
    <source>
        <dbReference type="Proteomes" id="UP000318017"/>
    </source>
</evidence>
<protein>
    <submittedName>
        <fullName evidence="2">Uncharacterized protein</fullName>
    </submittedName>
</protein>
<name>A0A518GDT8_9BACT</name>
<organism evidence="2 3">
    <name type="scientific">Aureliella helgolandensis</name>
    <dbReference type="NCBI Taxonomy" id="2527968"/>
    <lineage>
        <taxon>Bacteria</taxon>
        <taxon>Pseudomonadati</taxon>
        <taxon>Planctomycetota</taxon>
        <taxon>Planctomycetia</taxon>
        <taxon>Pirellulales</taxon>
        <taxon>Pirellulaceae</taxon>
        <taxon>Aureliella</taxon>
    </lineage>
</organism>
<dbReference type="Proteomes" id="UP000318017">
    <property type="component" value="Chromosome"/>
</dbReference>